<keyword evidence="1" id="KW-0732">Signal</keyword>
<proteinExistence type="predicted"/>
<organism evidence="2 3">
    <name type="scientific">Gossypium arboreum</name>
    <name type="common">Tree cotton</name>
    <name type="synonym">Gossypium nanking</name>
    <dbReference type="NCBI Taxonomy" id="29729"/>
    <lineage>
        <taxon>Eukaryota</taxon>
        <taxon>Viridiplantae</taxon>
        <taxon>Streptophyta</taxon>
        <taxon>Embryophyta</taxon>
        <taxon>Tracheophyta</taxon>
        <taxon>Spermatophyta</taxon>
        <taxon>Magnoliopsida</taxon>
        <taxon>eudicotyledons</taxon>
        <taxon>Gunneridae</taxon>
        <taxon>Pentapetalae</taxon>
        <taxon>rosids</taxon>
        <taxon>malvids</taxon>
        <taxon>Malvales</taxon>
        <taxon>Malvaceae</taxon>
        <taxon>Malvoideae</taxon>
        <taxon>Gossypium</taxon>
    </lineage>
</organism>
<feature type="chain" id="PRO_5002056627" evidence="1">
    <location>
        <begin position="22"/>
        <end position="45"/>
    </location>
</feature>
<evidence type="ECO:0000256" key="1">
    <source>
        <dbReference type="SAM" id="SignalP"/>
    </source>
</evidence>
<accession>A0A0B0MT85</accession>
<name>A0A0B0MT85_GOSAR</name>
<keyword evidence="3" id="KW-1185">Reference proteome</keyword>
<sequence length="45" mass="5394">MTTLLSFIDFGIFLLIRSVNLNEVTLMNASFLNYKFEFSYLYKYI</sequence>
<feature type="signal peptide" evidence="1">
    <location>
        <begin position="1"/>
        <end position="21"/>
    </location>
</feature>
<comment type="caution">
    <text evidence="2">The sequence shown here is derived from an EMBL/GenBank/DDBJ whole genome shotgun (WGS) entry which is preliminary data.</text>
</comment>
<protein>
    <submittedName>
        <fullName evidence="2">Uncharacterized protein</fullName>
    </submittedName>
</protein>
<dbReference type="EMBL" id="JRRC01402586">
    <property type="protein sequence ID" value="KHG03975.1"/>
    <property type="molecule type" value="Genomic_DNA"/>
</dbReference>
<dbReference type="Proteomes" id="UP000032142">
    <property type="component" value="Unassembled WGS sequence"/>
</dbReference>
<dbReference type="AlphaFoldDB" id="A0A0B0MT85"/>
<gene>
    <name evidence="2" type="ORF">F383_29625</name>
</gene>
<reference evidence="3" key="1">
    <citation type="submission" date="2014-09" db="EMBL/GenBank/DDBJ databases">
        <authorList>
            <person name="Mudge J."/>
            <person name="Ramaraj T."/>
            <person name="Lindquist I.E."/>
            <person name="Bharti A.K."/>
            <person name="Sundararajan A."/>
            <person name="Cameron C.T."/>
            <person name="Woodward J.E."/>
            <person name="May G.D."/>
            <person name="Brubaker C."/>
            <person name="Broadhvest J."/>
            <person name="Wilkins T.A."/>
        </authorList>
    </citation>
    <scope>NUCLEOTIDE SEQUENCE</scope>
    <source>
        <strain evidence="3">cv. AKA8401</strain>
    </source>
</reference>
<evidence type="ECO:0000313" key="3">
    <source>
        <dbReference type="Proteomes" id="UP000032142"/>
    </source>
</evidence>
<evidence type="ECO:0000313" key="2">
    <source>
        <dbReference type="EMBL" id="KHG03975.1"/>
    </source>
</evidence>